<comment type="caution">
    <text evidence="1">The sequence shown here is derived from an EMBL/GenBank/DDBJ whole genome shotgun (WGS) entry which is preliminary data.</text>
</comment>
<proteinExistence type="predicted"/>
<gene>
    <name evidence="1" type="ORF">L596_030835</name>
</gene>
<reference evidence="1 2" key="2">
    <citation type="journal article" date="2019" name="G3 (Bethesda)">
        <title>Hybrid Assembly of the Genome of the Entomopathogenic Nematode Steinernema carpocapsae Identifies the X-Chromosome.</title>
        <authorList>
            <person name="Serra L."/>
            <person name="Macchietto M."/>
            <person name="Macias-Munoz A."/>
            <person name="McGill C.J."/>
            <person name="Rodriguez I.M."/>
            <person name="Rodriguez B."/>
            <person name="Murad R."/>
            <person name="Mortazavi A."/>
        </authorList>
    </citation>
    <scope>NUCLEOTIDE SEQUENCE [LARGE SCALE GENOMIC DNA]</scope>
    <source>
        <strain evidence="1 2">ALL</strain>
    </source>
</reference>
<name>A0A4U5LN92_STECR</name>
<keyword evidence="2" id="KW-1185">Reference proteome</keyword>
<dbReference type="Proteomes" id="UP000298663">
    <property type="component" value="Unassembled WGS sequence"/>
</dbReference>
<dbReference type="EMBL" id="AZBU02000016">
    <property type="protein sequence ID" value="TKR57349.1"/>
    <property type="molecule type" value="Genomic_DNA"/>
</dbReference>
<reference evidence="1 2" key="1">
    <citation type="journal article" date="2015" name="Genome Biol.">
        <title>Comparative genomics of Steinernema reveals deeply conserved gene regulatory networks.</title>
        <authorList>
            <person name="Dillman A.R."/>
            <person name="Macchietto M."/>
            <person name="Porter C.F."/>
            <person name="Rogers A."/>
            <person name="Williams B."/>
            <person name="Antoshechkin I."/>
            <person name="Lee M.M."/>
            <person name="Goodwin Z."/>
            <person name="Lu X."/>
            <person name="Lewis E.E."/>
            <person name="Goodrich-Blair H."/>
            <person name="Stock S.P."/>
            <person name="Adams B.J."/>
            <person name="Sternberg P.W."/>
            <person name="Mortazavi A."/>
        </authorList>
    </citation>
    <scope>NUCLEOTIDE SEQUENCE [LARGE SCALE GENOMIC DNA]</scope>
    <source>
        <strain evidence="1 2">ALL</strain>
    </source>
</reference>
<accession>A0A4U5LN92</accession>
<protein>
    <submittedName>
        <fullName evidence="1">Uncharacterized protein</fullName>
    </submittedName>
</protein>
<sequence>MIYRKRSCCDLFTTSGSRCQDVSIDDDKSLCPRYTFHFASMRAFGSSYRYVSLHDVRNLFVRTTISNP</sequence>
<organism evidence="1 2">
    <name type="scientific">Steinernema carpocapsae</name>
    <name type="common">Entomopathogenic nematode</name>
    <dbReference type="NCBI Taxonomy" id="34508"/>
    <lineage>
        <taxon>Eukaryota</taxon>
        <taxon>Metazoa</taxon>
        <taxon>Ecdysozoa</taxon>
        <taxon>Nematoda</taxon>
        <taxon>Chromadorea</taxon>
        <taxon>Rhabditida</taxon>
        <taxon>Tylenchina</taxon>
        <taxon>Panagrolaimomorpha</taxon>
        <taxon>Strongyloidoidea</taxon>
        <taxon>Steinernematidae</taxon>
        <taxon>Steinernema</taxon>
    </lineage>
</organism>
<dbReference type="AlphaFoldDB" id="A0A4U5LN92"/>
<evidence type="ECO:0000313" key="1">
    <source>
        <dbReference type="EMBL" id="TKR57349.1"/>
    </source>
</evidence>
<evidence type="ECO:0000313" key="2">
    <source>
        <dbReference type="Proteomes" id="UP000298663"/>
    </source>
</evidence>